<organism evidence="2 3">
    <name type="scientific">Elysia crispata</name>
    <name type="common">lettuce slug</name>
    <dbReference type="NCBI Taxonomy" id="231223"/>
    <lineage>
        <taxon>Eukaryota</taxon>
        <taxon>Metazoa</taxon>
        <taxon>Spiralia</taxon>
        <taxon>Lophotrochozoa</taxon>
        <taxon>Mollusca</taxon>
        <taxon>Gastropoda</taxon>
        <taxon>Heterobranchia</taxon>
        <taxon>Euthyneura</taxon>
        <taxon>Panpulmonata</taxon>
        <taxon>Sacoglossa</taxon>
        <taxon>Placobranchoidea</taxon>
        <taxon>Plakobranchidae</taxon>
        <taxon>Elysia</taxon>
    </lineage>
</organism>
<protein>
    <submittedName>
        <fullName evidence="2">Uncharacterized protein</fullName>
    </submittedName>
</protein>
<proteinExistence type="predicted"/>
<evidence type="ECO:0000313" key="2">
    <source>
        <dbReference type="EMBL" id="KAK3795690.1"/>
    </source>
</evidence>
<evidence type="ECO:0000256" key="1">
    <source>
        <dbReference type="SAM" id="MobiDB-lite"/>
    </source>
</evidence>
<comment type="caution">
    <text evidence="2">The sequence shown here is derived from an EMBL/GenBank/DDBJ whole genome shotgun (WGS) entry which is preliminary data.</text>
</comment>
<gene>
    <name evidence="2" type="ORF">RRG08_004444</name>
</gene>
<sequence>MEEGRIEDGRGLEMEIVGEDGGGSCGEDGDFMTTERQTGERRESGAVEDGDSLEADRKRRESRAVEDGDWLEM</sequence>
<reference evidence="2" key="1">
    <citation type="journal article" date="2023" name="G3 (Bethesda)">
        <title>A reference genome for the long-term kleptoplast-retaining sea slug Elysia crispata morphotype clarki.</title>
        <authorList>
            <person name="Eastman K.E."/>
            <person name="Pendleton A.L."/>
            <person name="Shaikh M.A."/>
            <person name="Suttiyut T."/>
            <person name="Ogas R."/>
            <person name="Tomko P."/>
            <person name="Gavelis G."/>
            <person name="Widhalm J.R."/>
            <person name="Wisecaver J.H."/>
        </authorList>
    </citation>
    <scope>NUCLEOTIDE SEQUENCE</scope>
    <source>
        <strain evidence="2">ECLA1</strain>
    </source>
</reference>
<keyword evidence="3" id="KW-1185">Reference proteome</keyword>
<name>A0AAE1E6T2_9GAST</name>
<feature type="compositionally biased region" description="Basic and acidic residues" evidence="1">
    <location>
        <begin position="1"/>
        <end position="13"/>
    </location>
</feature>
<dbReference type="Proteomes" id="UP001283361">
    <property type="component" value="Unassembled WGS sequence"/>
</dbReference>
<dbReference type="AlphaFoldDB" id="A0AAE1E6T2"/>
<accession>A0AAE1E6T2</accession>
<feature type="region of interest" description="Disordered" evidence="1">
    <location>
        <begin position="1"/>
        <end position="73"/>
    </location>
</feature>
<dbReference type="EMBL" id="JAWDGP010001017">
    <property type="protein sequence ID" value="KAK3795690.1"/>
    <property type="molecule type" value="Genomic_DNA"/>
</dbReference>
<evidence type="ECO:0000313" key="3">
    <source>
        <dbReference type="Proteomes" id="UP001283361"/>
    </source>
</evidence>
<feature type="compositionally biased region" description="Basic and acidic residues" evidence="1">
    <location>
        <begin position="54"/>
        <end position="66"/>
    </location>
</feature>